<dbReference type="GO" id="GO:0016462">
    <property type="term" value="F:pyrophosphatase activity"/>
    <property type="evidence" value="ECO:0007669"/>
    <property type="project" value="UniProtKB-ARBA"/>
</dbReference>
<dbReference type="Proteomes" id="UP001259832">
    <property type="component" value="Unassembled WGS sequence"/>
</dbReference>
<keyword evidence="9" id="KW-0539">Nucleus</keyword>
<dbReference type="InterPro" id="IPR006357">
    <property type="entry name" value="HAD-SF_hydro_IIA"/>
</dbReference>
<dbReference type="EMBL" id="JASMQC010000002">
    <property type="protein sequence ID" value="KAK1947355.1"/>
    <property type="molecule type" value="Genomic_DNA"/>
</dbReference>
<comment type="cofactor">
    <cofactor evidence="1">
        <name>Mg(2+)</name>
        <dbReference type="ChEBI" id="CHEBI:18420"/>
    </cofactor>
</comment>
<evidence type="ECO:0000256" key="3">
    <source>
        <dbReference type="ARBA" id="ARBA00004496"/>
    </source>
</evidence>
<evidence type="ECO:0000256" key="1">
    <source>
        <dbReference type="ARBA" id="ARBA00001946"/>
    </source>
</evidence>
<dbReference type="Gene3D" id="3.40.50.1000">
    <property type="entry name" value="HAD superfamily/HAD-like"/>
    <property type="match status" value="2"/>
</dbReference>
<dbReference type="InterPro" id="IPR036412">
    <property type="entry name" value="HAD-like_sf"/>
</dbReference>
<comment type="caution">
    <text evidence="13">The sequence shown here is derived from an EMBL/GenBank/DDBJ whole genome shotgun (WGS) entry which is preliminary data.</text>
</comment>
<dbReference type="Pfam" id="PF13344">
    <property type="entry name" value="Hydrolase_6"/>
    <property type="match status" value="1"/>
</dbReference>
<gene>
    <name evidence="13" type="ORF">P3T76_001365</name>
</gene>
<dbReference type="PANTHER" id="PTHR19288">
    <property type="entry name" value="4-NITROPHENYLPHOSPHATASE-RELATED"/>
    <property type="match status" value="1"/>
</dbReference>
<dbReference type="InterPro" id="IPR006355">
    <property type="entry name" value="LHPP/HDHD2"/>
</dbReference>
<comment type="similarity">
    <text evidence="4">Belongs to the HAD-like hydrolase superfamily.</text>
</comment>
<comment type="subcellular location">
    <subcellularLocation>
        <location evidence="3">Cytoplasm</location>
    </subcellularLocation>
    <subcellularLocation>
        <location evidence="2">Nucleus</location>
    </subcellularLocation>
</comment>
<comment type="function">
    <text evidence="10">Phosphatase that hydrolyzes imidodiphosphate, 3-phosphohistidine and 6-phospholysine. Has broad substrate specificity and can also hydrolyze inorganic diphosphate, but with lower efficiency.</text>
</comment>
<keyword evidence="14" id="KW-1185">Reference proteome</keyword>
<evidence type="ECO:0000256" key="2">
    <source>
        <dbReference type="ARBA" id="ARBA00004123"/>
    </source>
</evidence>
<accession>A0AAD9GZS3</accession>
<proteinExistence type="inferred from homology"/>
<evidence type="ECO:0000256" key="6">
    <source>
        <dbReference type="ARBA" id="ARBA00022723"/>
    </source>
</evidence>
<evidence type="ECO:0000256" key="5">
    <source>
        <dbReference type="ARBA" id="ARBA00022490"/>
    </source>
</evidence>
<keyword evidence="8" id="KW-0460">Magnesium</keyword>
<dbReference type="Pfam" id="PF13242">
    <property type="entry name" value="Hydrolase_like"/>
    <property type="match status" value="1"/>
</dbReference>
<dbReference type="SUPFAM" id="SSF56784">
    <property type="entry name" value="HAD-like"/>
    <property type="match status" value="1"/>
</dbReference>
<evidence type="ECO:0000256" key="4">
    <source>
        <dbReference type="ARBA" id="ARBA00007958"/>
    </source>
</evidence>
<organism evidence="13 14">
    <name type="scientific">Phytophthora citrophthora</name>
    <dbReference type="NCBI Taxonomy" id="4793"/>
    <lineage>
        <taxon>Eukaryota</taxon>
        <taxon>Sar</taxon>
        <taxon>Stramenopiles</taxon>
        <taxon>Oomycota</taxon>
        <taxon>Peronosporomycetes</taxon>
        <taxon>Peronosporales</taxon>
        <taxon>Peronosporaceae</taxon>
        <taxon>Phytophthora</taxon>
    </lineage>
</organism>
<reference evidence="13" key="1">
    <citation type="submission" date="2023-08" db="EMBL/GenBank/DDBJ databases">
        <title>Reference Genome Resource for the Citrus Pathogen Phytophthora citrophthora.</title>
        <authorList>
            <person name="Moller H."/>
            <person name="Coetzee B."/>
            <person name="Rose L.J."/>
            <person name="Van Niekerk J.M."/>
        </authorList>
    </citation>
    <scope>NUCLEOTIDE SEQUENCE</scope>
    <source>
        <strain evidence="13">STE-U-9442</strain>
    </source>
</reference>
<dbReference type="PANTHER" id="PTHR19288:SF46">
    <property type="entry name" value="HALOACID DEHALOGENASE-LIKE HYDROLASE DOMAIN-CONTAINING PROTEIN 2"/>
    <property type="match status" value="1"/>
</dbReference>
<keyword evidence="7 13" id="KW-0378">Hydrolase</keyword>
<dbReference type="AlphaFoldDB" id="A0AAD9GZS3"/>
<dbReference type="GO" id="GO:0016791">
    <property type="term" value="F:phosphatase activity"/>
    <property type="evidence" value="ECO:0007669"/>
    <property type="project" value="InterPro"/>
</dbReference>
<evidence type="ECO:0000256" key="10">
    <source>
        <dbReference type="ARBA" id="ARBA00037258"/>
    </source>
</evidence>
<sequence length="276" mass="29824">MAFLADSDVSEITNRTTMSSIRGVLIDLSGTLHVEDTVLPGCAAALTNLLSCQDIGVRFVTNTTTKSRRKLIQHLHDIGLENIKAEHVLTSGGIARSVLEQHNLRPLLLVNPSLEEEFDGLDRTNPNAVVVGLAPEHFHYEKLNEAFRVLLNGGSLIALHEARYFAGKDGLNIGPGAFVKALEFSSGTQAFVIGKPAPAFYGQALTDMNVGPAEVVMVGDDVRQDVYGAMVLGMHGVLVQTGKYRSGDEAKIDPPPSYVAEGFPNAVEWILERNSF</sequence>
<evidence type="ECO:0000256" key="8">
    <source>
        <dbReference type="ARBA" id="ARBA00022842"/>
    </source>
</evidence>
<dbReference type="GO" id="GO:0005737">
    <property type="term" value="C:cytoplasm"/>
    <property type="evidence" value="ECO:0007669"/>
    <property type="project" value="UniProtKB-SubCell"/>
</dbReference>
<dbReference type="NCBIfam" id="TIGR01458">
    <property type="entry name" value="HAD-SF-IIA-hyp3"/>
    <property type="match status" value="1"/>
</dbReference>
<evidence type="ECO:0000256" key="11">
    <source>
        <dbReference type="ARBA" id="ARBA00039357"/>
    </source>
</evidence>
<evidence type="ECO:0000256" key="9">
    <source>
        <dbReference type="ARBA" id="ARBA00023242"/>
    </source>
</evidence>
<dbReference type="GO" id="GO:0046872">
    <property type="term" value="F:metal ion binding"/>
    <property type="evidence" value="ECO:0007669"/>
    <property type="project" value="UniProtKB-KW"/>
</dbReference>
<name>A0AAD9GZS3_9STRA</name>
<evidence type="ECO:0000313" key="13">
    <source>
        <dbReference type="EMBL" id="KAK1947355.1"/>
    </source>
</evidence>
<dbReference type="CDD" id="cd07509">
    <property type="entry name" value="HAD_PPase"/>
    <property type="match status" value="1"/>
</dbReference>
<evidence type="ECO:0000256" key="12">
    <source>
        <dbReference type="ARBA" id="ARBA00039666"/>
    </source>
</evidence>
<dbReference type="InterPro" id="IPR023214">
    <property type="entry name" value="HAD_sf"/>
</dbReference>
<dbReference type="FunFam" id="3.40.50.1000:FF:000051">
    <property type="entry name" value="Phospholysine phosphohistidine inorganic pyrophosphate phosphatase"/>
    <property type="match status" value="1"/>
</dbReference>
<evidence type="ECO:0000256" key="7">
    <source>
        <dbReference type="ARBA" id="ARBA00022801"/>
    </source>
</evidence>
<evidence type="ECO:0000313" key="14">
    <source>
        <dbReference type="Proteomes" id="UP001259832"/>
    </source>
</evidence>
<dbReference type="GO" id="GO:0005634">
    <property type="term" value="C:nucleus"/>
    <property type="evidence" value="ECO:0007669"/>
    <property type="project" value="UniProtKB-SubCell"/>
</dbReference>
<keyword evidence="5" id="KW-0963">Cytoplasm</keyword>
<dbReference type="NCBIfam" id="TIGR01460">
    <property type="entry name" value="HAD-SF-IIA"/>
    <property type="match status" value="1"/>
</dbReference>
<keyword evidence="6" id="KW-0479">Metal-binding</keyword>
<protein>
    <recommendedName>
        <fullName evidence="12">Haloacid dehalogenase-like hydrolase domain-containing protein 2</fullName>
    </recommendedName>
    <alternativeName>
        <fullName evidence="11">Phospholysine phosphohistidine inorganic pyrophosphate phosphatase</fullName>
    </alternativeName>
</protein>